<sequence length="41" mass="4812">DQTRRSPYGTSPSRRSRLPREHFLLLRHALAALQTDPNQRI</sequence>
<evidence type="ECO:0000256" key="1">
    <source>
        <dbReference type="SAM" id="MobiDB-lite"/>
    </source>
</evidence>
<organism evidence="2 3">
    <name type="scientific">Linum tenue</name>
    <dbReference type="NCBI Taxonomy" id="586396"/>
    <lineage>
        <taxon>Eukaryota</taxon>
        <taxon>Viridiplantae</taxon>
        <taxon>Streptophyta</taxon>
        <taxon>Embryophyta</taxon>
        <taxon>Tracheophyta</taxon>
        <taxon>Spermatophyta</taxon>
        <taxon>Magnoliopsida</taxon>
        <taxon>eudicotyledons</taxon>
        <taxon>Gunneridae</taxon>
        <taxon>Pentapetalae</taxon>
        <taxon>rosids</taxon>
        <taxon>fabids</taxon>
        <taxon>Malpighiales</taxon>
        <taxon>Linaceae</taxon>
        <taxon>Linum</taxon>
    </lineage>
</organism>
<accession>A0AAV0PDV4</accession>
<dbReference type="Proteomes" id="UP001154282">
    <property type="component" value="Unassembled WGS sequence"/>
</dbReference>
<comment type="caution">
    <text evidence="2">The sequence shown here is derived from an EMBL/GenBank/DDBJ whole genome shotgun (WGS) entry which is preliminary data.</text>
</comment>
<reference evidence="2" key="1">
    <citation type="submission" date="2022-08" db="EMBL/GenBank/DDBJ databases">
        <authorList>
            <person name="Gutierrez-Valencia J."/>
        </authorList>
    </citation>
    <scope>NUCLEOTIDE SEQUENCE</scope>
</reference>
<feature type="region of interest" description="Disordered" evidence="1">
    <location>
        <begin position="1"/>
        <end position="20"/>
    </location>
</feature>
<proteinExistence type="predicted"/>
<dbReference type="AlphaFoldDB" id="A0AAV0PDV4"/>
<name>A0AAV0PDV4_9ROSI</name>
<feature type="non-terminal residue" evidence="2">
    <location>
        <position position="1"/>
    </location>
</feature>
<dbReference type="EMBL" id="CAMGYJ010000008">
    <property type="protein sequence ID" value="CAI0468456.1"/>
    <property type="molecule type" value="Genomic_DNA"/>
</dbReference>
<evidence type="ECO:0000313" key="2">
    <source>
        <dbReference type="EMBL" id="CAI0468456.1"/>
    </source>
</evidence>
<gene>
    <name evidence="2" type="ORF">LITE_LOCUS37808</name>
</gene>
<protein>
    <submittedName>
        <fullName evidence="2">Uncharacterized protein</fullName>
    </submittedName>
</protein>
<evidence type="ECO:0000313" key="3">
    <source>
        <dbReference type="Proteomes" id="UP001154282"/>
    </source>
</evidence>
<keyword evidence="3" id="KW-1185">Reference proteome</keyword>